<proteinExistence type="inferred from homology"/>
<reference evidence="8" key="1">
    <citation type="journal article" date="2006" name="Proc. Natl. Acad. Sci. U.S.A.">
        <title>The complete genome of Rhodococcus sp. RHA1 provides insights into a catabolic powerhouse.</title>
        <authorList>
            <person name="McLeod M.P."/>
            <person name="Warren R.L."/>
            <person name="Hsiao W.W.L."/>
            <person name="Araki N."/>
            <person name="Myhre M."/>
            <person name="Fernandes C."/>
            <person name="Miyazawa D."/>
            <person name="Wong W."/>
            <person name="Lillquist A.L."/>
            <person name="Wang D."/>
            <person name="Dosanjh M."/>
            <person name="Hara H."/>
            <person name="Petrescu A."/>
            <person name="Morin R.D."/>
            <person name="Yang G."/>
            <person name="Stott J.M."/>
            <person name="Schein J.E."/>
            <person name="Shin H."/>
            <person name="Smailus D."/>
            <person name="Siddiqui A.S."/>
            <person name="Marra M.A."/>
            <person name="Jones S.J.M."/>
            <person name="Holt R."/>
            <person name="Brinkman F.S.L."/>
            <person name="Miyauchi K."/>
            <person name="Fukuda M."/>
            <person name="Davies J.E."/>
            <person name="Mohn W.W."/>
            <person name="Eltis L.D."/>
        </authorList>
    </citation>
    <scope>NUCLEOTIDE SEQUENCE [LARGE SCALE GENOMIC DNA]</scope>
    <source>
        <strain evidence="8">RHA1</strain>
    </source>
</reference>
<dbReference type="InterPro" id="IPR000847">
    <property type="entry name" value="LysR_HTH_N"/>
</dbReference>
<dbReference type="GO" id="GO:0003677">
    <property type="term" value="F:DNA binding"/>
    <property type="evidence" value="ECO:0007669"/>
    <property type="project" value="UniProtKB-KW"/>
</dbReference>
<dbReference type="PANTHER" id="PTHR30346">
    <property type="entry name" value="TRANSCRIPTIONAL DUAL REGULATOR HCAR-RELATED"/>
    <property type="match status" value="1"/>
</dbReference>
<dbReference type="PRINTS" id="PR00039">
    <property type="entry name" value="HTHLYSR"/>
</dbReference>
<dbReference type="PROSITE" id="PS50931">
    <property type="entry name" value="HTH_LYSR"/>
    <property type="match status" value="1"/>
</dbReference>
<comment type="similarity">
    <text evidence="1">Belongs to the LysR transcriptional regulatory family.</text>
</comment>
<dbReference type="SUPFAM" id="SSF46785">
    <property type="entry name" value="Winged helix' DNA-binding domain"/>
    <property type="match status" value="1"/>
</dbReference>
<keyword evidence="3" id="KW-0238">DNA-binding</keyword>
<accession>Q0SKC4</accession>
<dbReference type="EMBL" id="CP000431">
    <property type="protein sequence ID" value="ABG92012.1"/>
    <property type="molecule type" value="Genomic_DNA"/>
</dbReference>
<dbReference type="HOGENOM" id="CLU_039613_6_4_11"/>
<dbReference type="AlphaFoldDB" id="Q0SKC4"/>
<protein>
    <submittedName>
        <fullName evidence="7">Transcriptional regulator, LysR family protein</fullName>
    </submittedName>
</protein>
<dbReference type="Pfam" id="PF00126">
    <property type="entry name" value="HTH_1"/>
    <property type="match status" value="1"/>
</dbReference>
<organism evidence="7 8">
    <name type="scientific">Rhodococcus jostii (strain RHA1)</name>
    <dbReference type="NCBI Taxonomy" id="101510"/>
    <lineage>
        <taxon>Bacteria</taxon>
        <taxon>Bacillati</taxon>
        <taxon>Actinomycetota</taxon>
        <taxon>Actinomycetes</taxon>
        <taxon>Mycobacteriales</taxon>
        <taxon>Nocardiaceae</taxon>
        <taxon>Rhodococcus</taxon>
    </lineage>
</organism>
<evidence type="ECO:0000256" key="4">
    <source>
        <dbReference type="ARBA" id="ARBA00023159"/>
    </source>
</evidence>
<dbReference type="InterPro" id="IPR036388">
    <property type="entry name" value="WH-like_DNA-bd_sf"/>
</dbReference>
<keyword evidence="2" id="KW-0805">Transcription regulation</keyword>
<feature type="domain" description="HTH lysR-type" evidence="6">
    <location>
        <begin position="22"/>
        <end position="79"/>
    </location>
</feature>
<gene>
    <name evidence="7" type="ordered locus">RHA1_ro00176</name>
</gene>
<keyword evidence="5" id="KW-0804">Transcription</keyword>
<evidence type="ECO:0000313" key="8">
    <source>
        <dbReference type="Proteomes" id="UP000008710"/>
    </source>
</evidence>
<dbReference type="Gene3D" id="1.10.10.10">
    <property type="entry name" value="Winged helix-like DNA-binding domain superfamily/Winged helix DNA-binding domain"/>
    <property type="match status" value="1"/>
</dbReference>
<dbReference type="SUPFAM" id="SSF53850">
    <property type="entry name" value="Periplasmic binding protein-like II"/>
    <property type="match status" value="1"/>
</dbReference>
<dbReference type="InterPro" id="IPR036390">
    <property type="entry name" value="WH_DNA-bd_sf"/>
</dbReference>
<evidence type="ECO:0000259" key="6">
    <source>
        <dbReference type="PROSITE" id="PS50931"/>
    </source>
</evidence>
<evidence type="ECO:0000256" key="5">
    <source>
        <dbReference type="ARBA" id="ARBA00023163"/>
    </source>
</evidence>
<dbReference type="PANTHER" id="PTHR30346:SF28">
    <property type="entry name" value="HTH-TYPE TRANSCRIPTIONAL REGULATOR CYNR"/>
    <property type="match status" value="1"/>
</dbReference>
<dbReference type="eggNOG" id="COG0583">
    <property type="taxonomic scope" value="Bacteria"/>
</dbReference>
<evidence type="ECO:0000256" key="3">
    <source>
        <dbReference type="ARBA" id="ARBA00023125"/>
    </source>
</evidence>
<dbReference type="FunFam" id="1.10.10.10:FF:000001">
    <property type="entry name" value="LysR family transcriptional regulator"/>
    <property type="match status" value="1"/>
</dbReference>
<dbReference type="GO" id="GO:0032993">
    <property type="term" value="C:protein-DNA complex"/>
    <property type="evidence" value="ECO:0007669"/>
    <property type="project" value="TreeGrafter"/>
</dbReference>
<evidence type="ECO:0000256" key="1">
    <source>
        <dbReference type="ARBA" id="ARBA00009437"/>
    </source>
</evidence>
<name>Q0SKC4_RHOJR</name>
<dbReference type="Pfam" id="PF03466">
    <property type="entry name" value="LysR_substrate"/>
    <property type="match status" value="1"/>
</dbReference>
<dbReference type="GO" id="GO:0003700">
    <property type="term" value="F:DNA-binding transcription factor activity"/>
    <property type="evidence" value="ECO:0007669"/>
    <property type="project" value="InterPro"/>
</dbReference>
<evidence type="ECO:0000313" key="7">
    <source>
        <dbReference type="EMBL" id="ABG92012.1"/>
    </source>
</evidence>
<dbReference type="KEGG" id="rha:RHA1_ro00176"/>
<keyword evidence="4" id="KW-0010">Activator</keyword>
<dbReference type="InterPro" id="IPR005119">
    <property type="entry name" value="LysR_subst-bd"/>
</dbReference>
<dbReference type="Gene3D" id="3.40.190.10">
    <property type="entry name" value="Periplasmic binding protein-like II"/>
    <property type="match status" value="2"/>
</dbReference>
<dbReference type="Proteomes" id="UP000008710">
    <property type="component" value="Chromosome"/>
</dbReference>
<sequence length="314" mass="33786">MPGKRWRREMGAAGTDSMVAMDLLRHLSFFVAVAEEGHFGNAASRLGMTQPPLSQGVRRLEQRLGAELVHRSARGIGLTDAGRQLLPRARLLVADAARFEDEAHRIAGGRDAVVRWGVPHSVADGVVVRCVRALRDADETRPTRVVTTTASTTELVDAVRTGSLDVAVVEHPALLTGLDSGPVLKLRRWVVVPDDHPAAVAKKAQVRMLRGLALATGPRSDNPPAHDLFVDLWRARGLDPDIVVAPGPREIFTHVAAGGHFGVTATAPTVMPGVAWVDLLREDLALRVRIVWRSGTDVAPSAAALDRVLLRAGR</sequence>
<evidence type="ECO:0000256" key="2">
    <source>
        <dbReference type="ARBA" id="ARBA00023015"/>
    </source>
</evidence>